<proteinExistence type="predicted"/>
<keyword evidence="2" id="KW-1185">Reference proteome</keyword>
<name>A0ABW0HM58_9BACL</name>
<dbReference type="EMBL" id="JBHSMI010000003">
    <property type="protein sequence ID" value="MFC5401480.1"/>
    <property type="molecule type" value="Genomic_DNA"/>
</dbReference>
<evidence type="ECO:0000313" key="2">
    <source>
        <dbReference type="Proteomes" id="UP001596113"/>
    </source>
</evidence>
<gene>
    <name evidence="1" type="ORF">ACFPOF_01935</name>
</gene>
<protein>
    <submittedName>
        <fullName evidence="1">Uncharacterized protein</fullName>
    </submittedName>
</protein>
<accession>A0ABW0HM58</accession>
<organism evidence="1 2">
    <name type="scientific">Cohnella soli</name>
    <dbReference type="NCBI Taxonomy" id="425005"/>
    <lineage>
        <taxon>Bacteria</taxon>
        <taxon>Bacillati</taxon>
        <taxon>Bacillota</taxon>
        <taxon>Bacilli</taxon>
        <taxon>Bacillales</taxon>
        <taxon>Paenibacillaceae</taxon>
        <taxon>Cohnella</taxon>
    </lineage>
</organism>
<comment type="caution">
    <text evidence="1">The sequence shown here is derived from an EMBL/GenBank/DDBJ whole genome shotgun (WGS) entry which is preliminary data.</text>
</comment>
<sequence>MFDLNSGDIEEKAIKHIEEELDDKQLMMHFKDTATGPIRLYVRTMIEEYHKILMEQLR</sequence>
<dbReference type="RefSeq" id="WP_378129080.1">
    <property type="nucleotide sequence ID" value="NZ_JBHSMI010000003.1"/>
</dbReference>
<reference evidence="2" key="1">
    <citation type="journal article" date="2019" name="Int. J. Syst. Evol. Microbiol.">
        <title>The Global Catalogue of Microorganisms (GCM) 10K type strain sequencing project: providing services to taxonomists for standard genome sequencing and annotation.</title>
        <authorList>
            <consortium name="The Broad Institute Genomics Platform"/>
            <consortium name="The Broad Institute Genome Sequencing Center for Infectious Disease"/>
            <person name="Wu L."/>
            <person name="Ma J."/>
        </authorList>
    </citation>
    <scope>NUCLEOTIDE SEQUENCE [LARGE SCALE GENOMIC DNA]</scope>
    <source>
        <strain evidence="2">CGMCC 1.18575</strain>
    </source>
</reference>
<evidence type="ECO:0000313" key="1">
    <source>
        <dbReference type="EMBL" id="MFC5401480.1"/>
    </source>
</evidence>
<dbReference type="Proteomes" id="UP001596113">
    <property type="component" value="Unassembled WGS sequence"/>
</dbReference>